<comment type="similarity">
    <text evidence="9">Belongs to the dethiobiotin synthetase family.</text>
</comment>
<dbReference type="Proteomes" id="UP000187735">
    <property type="component" value="Chromosome"/>
</dbReference>
<proteinExistence type="inferred from homology"/>
<feature type="binding site" evidence="9">
    <location>
        <begin position="216"/>
        <end position="217"/>
    </location>
    <ligand>
        <name>ATP</name>
        <dbReference type="ChEBI" id="CHEBI:30616"/>
    </ligand>
</feature>
<dbReference type="KEGG" id="fmr:Fuma_04112"/>
<keyword evidence="3 9" id="KW-0479">Metal-binding</keyword>
<dbReference type="GO" id="GO:0009102">
    <property type="term" value="P:biotin biosynthetic process"/>
    <property type="evidence" value="ECO:0007669"/>
    <property type="project" value="UniProtKB-UniRule"/>
</dbReference>
<protein>
    <recommendedName>
        <fullName evidence="9">ATP-dependent dethiobiotin synthetase BioD</fullName>
        <ecNumber evidence="9">6.3.3.3</ecNumber>
    </recommendedName>
    <alternativeName>
        <fullName evidence="9">DTB synthetase</fullName>
        <shortName evidence="9">DTBS</shortName>
    </alternativeName>
    <alternativeName>
        <fullName evidence="9">Dethiobiotin synthase</fullName>
    </alternativeName>
</protein>
<evidence type="ECO:0000256" key="6">
    <source>
        <dbReference type="ARBA" id="ARBA00022840"/>
    </source>
</evidence>
<sequence>MPQDMQASIEKRGTSFAIVPSGSIPYTIEQPTHSNTALLNDMKTLLVTGTDTNVGKTWVTCLLLKQLRGEGVRVGAYKPVCSGAEFLESGPVWQDVENLRQALGGQHDVDQICPQRFRAAVAPNVAARMEDSSVDDRMLRTAVEAWRGQCDYLIVEGAGGLLCPISDKTTVADLAVDLELQILIVAGNRLGVINHSLLTAEVARQRGLSIAGVVLNDPPNRSPDDLAADESNVNQLAHWMPDIPLFTCGSGAKCLQTFPSNDVLGSATKLFG</sequence>
<organism evidence="10 11">
    <name type="scientific">Fuerstiella marisgermanici</name>
    <dbReference type="NCBI Taxonomy" id="1891926"/>
    <lineage>
        <taxon>Bacteria</taxon>
        <taxon>Pseudomonadati</taxon>
        <taxon>Planctomycetota</taxon>
        <taxon>Planctomycetia</taxon>
        <taxon>Planctomycetales</taxon>
        <taxon>Planctomycetaceae</taxon>
        <taxon>Fuerstiella</taxon>
    </lineage>
</organism>
<keyword evidence="2 9" id="KW-0436">Ligase</keyword>
<keyword evidence="4 9" id="KW-0547">Nucleotide-binding</keyword>
<evidence type="ECO:0000256" key="5">
    <source>
        <dbReference type="ARBA" id="ARBA00022756"/>
    </source>
</evidence>
<dbReference type="EMBL" id="CP017641">
    <property type="protein sequence ID" value="APZ94480.1"/>
    <property type="molecule type" value="Genomic_DNA"/>
</dbReference>
<dbReference type="EC" id="6.3.3.3" evidence="9"/>
<evidence type="ECO:0000256" key="9">
    <source>
        <dbReference type="HAMAP-Rule" id="MF_00336"/>
    </source>
</evidence>
<keyword evidence="7 9" id="KW-0460">Magnesium</keyword>
<evidence type="ECO:0000313" key="10">
    <source>
        <dbReference type="EMBL" id="APZ94480.1"/>
    </source>
</evidence>
<dbReference type="HAMAP" id="MF_00336">
    <property type="entry name" value="BioD"/>
    <property type="match status" value="1"/>
</dbReference>
<reference evidence="10 11" key="1">
    <citation type="journal article" date="2016" name="Front. Microbiol.">
        <title>Fuerstia marisgermanicae gen. nov., sp. nov., an Unusual Member of the Phylum Planctomycetes from the German Wadden Sea.</title>
        <authorList>
            <person name="Kohn T."/>
            <person name="Heuer A."/>
            <person name="Jogler M."/>
            <person name="Vollmers J."/>
            <person name="Boedeker C."/>
            <person name="Bunk B."/>
            <person name="Rast P."/>
            <person name="Borchert D."/>
            <person name="Glockner I."/>
            <person name="Freese H.M."/>
            <person name="Klenk H.P."/>
            <person name="Overmann J."/>
            <person name="Kaster A.K."/>
            <person name="Rohde M."/>
            <person name="Wiegand S."/>
            <person name="Jogler C."/>
        </authorList>
    </citation>
    <scope>NUCLEOTIDE SEQUENCE [LARGE SCALE GENOMIC DNA]</scope>
    <source>
        <strain evidence="10 11">NH11</strain>
    </source>
</reference>
<feature type="binding site" evidence="9">
    <location>
        <begin position="156"/>
        <end position="159"/>
    </location>
    <ligand>
        <name>ATP</name>
        <dbReference type="ChEBI" id="CHEBI:30616"/>
    </ligand>
</feature>
<comment type="subcellular location">
    <subcellularLocation>
        <location evidence="9">Cytoplasm</location>
    </subcellularLocation>
</comment>
<dbReference type="Gene3D" id="3.40.50.300">
    <property type="entry name" value="P-loop containing nucleotide triphosphate hydrolases"/>
    <property type="match status" value="1"/>
</dbReference>
<dbReference type="InterPro" id="IPR027417">
    <property type="entry name" value="P-loop_NTPase"/>
</dbReference>
<comment type="cofactor">
    <cofactor evidence="9">
        <name>Mg(2+)</name>
        <dbReference type="ChEBI" id="CHEBI:18420"/>
    </cofactor>
</comment>
<dbReference type="PANTHER" id="PTHR43210">
    <property type="entry name" value="DETHIOBIOTIN SYNTHETASE"/>
    <property type="match status" value="1"/>
</dbReference>
<dbReference type="UniPathway" id="UPA00078">
    <property type="reaction ID" value="UER00161"/>
</dbReference>
<comment type="catalytic activity">
    <reaction evidence="8">
        <text>(7R,8S)-8-amino-7-(carboxyamino)nonanoate + ATP = (4R,5S)-dethiobiotin + ADP + phosphate + H(+)</text>
        <dbReference type="Rhea" id="RHEA:63684"/>
        <dbReference type="ChEBI" id="CHEBI:15378"/>
        <dbReference type="ChEBI" id="CHEBI:30616"/>
        <dbReference type="ChEBI" id="CHEBI:43474"/>
        <dbReference type="ChEBI" id="CHEBI:149470"/>
        <dbReference type="ChEBI" id="CHEBI:149473"/>
        <dbReference type="ChEBI" id="CHEBI:456216"/>
    </reaction>
</comment>
<feature type="binding site" evidence="9">
    <location>
        <position position="156"/>
    </location>
    <ligand>
        <name>Mg(2+)</name>
        <dbReference type="ChEBI" id="CHEBI:18420"/>
    </ligand>
</feature>
<keyword evidence="11" id="KW-1185">Reference proteome</keyword>
<name>A0A1P8WK97_9PLAN</name>
<dbReference type="NCBIfam" id="TIGR00347">
    <property type="entry name" value="bioD"/>
    <property type="match status" value="1"/>
</dbReference>
<comment type="pathway">
    <text evidence="9">Cofactor biosynthesis; biotin biosynthesis; biotin from 7,8-diaminononanoate: step 1/2.</text>
</comment>
<dbReference type="Pfam" id="PF13500">
    <property type="entry name" value="AAA_26"/>
    <property type="match status" value="1"/>
</dbReference>
<feature type="binding site" evidence="9">
    <location>
        <position position="95"/>
    </location>
    <ligand>
        <name>Mg(2+)</name>
        <dbReference type="ChEBI" id="CHEBI:18420"/>
    </ligand>
</feature>
<evidence type="ECO:0000256" key="1">
    <source>
        <dbReference type="ARBA" id="ARBA00022490"/>
    </source>
</evidence>
<feature type="binding site" evidence="9">
    <location>
        <position position="82"/>
    </location>
    <ligand>
        <name>substrate</name>
    </ligand>
</feature>
<keyword evidence="6 9" id="KW-0067">ATP-binding</keyword>
<dbReference type="SUPFAM" id="SSF52540">
    <property type="entry name" value="P-loop containing nucleoside triphosphate hydrolases"/>
    <property type="match status" value="1"/>
</dbReference>
<gene>
    <name evidence="9 10" type="primary">bioD</name>
    <name evidence="10" type="ORF">Fuma_04112</name>
</gene>
<dbReference type="STRING" id="1891926.Fuma_04112"/>
<comment type="function">
    <text evidence="9">Catalyzes a mechanistically unusual reaction, the ATP-dependent insertion of CO2 between the N7 and N8 nitrogen atoms of 7,8-diaminopelargonic acid (DAPA, also called 7,8-diammoniononanoate) to form a ureido ring.</text>
</comment>
<keyword evidence="5 9" id="KW-0093">Biotin biosynthesis</keyword>
<keyword evidence="1 9" id="KW-0963">Cytoplasm</keyword>
<evidence type="ECO:0000256" key="2">
    <source>
        <dbReference type="ARBA" id="ARBA00022598"/>
    </source>
</evidence>
<dbReference type="CDD" id="cd03109">
    <property type="entry name" value="DTBS"/>
    <property type="match status" value="1"/>
</dbReference>
<dbReference type="GO" id="GO:0004141">
    <property type="term" value="F:dethiobiotin synthase activity"/>
    <property type="evidence" value="ECO:0007669"/>
    <property type="project" value="UniProtKB-UniRule"/>
</dbReference>
<feature type="binding site" evidence="9">
    <location>
        <position position="57"/>
    </location>
    <ligand>
        <name>Mg(2+)</name>
        <dbReference type="ChEBI" id="CHEBI:18420"/>
    </ligand>
</feature>
<dbReference type="GO" id="GO:0000287">
    <property type="term" value="F:magnesium ion binding"/>
    <property type="evidence" value="ECO:0007669"/>
    <property type="project" value="UniProtKB-UniRule"/>
</dbReference>
<accession>A0A1P8WK97</accession>
<evidence type="ECO:0000256" key="4">
    <source>
        <dbReference type="ARBA" id="ARBA00022741"/>
    </source>
</evidence>
<dbReference type="GO" id="GO:0005524">
    <property type="term" value="F:ATP binding"/>
    <property type="evidence" value="ECO:0007669"/>
    <property type="project" value="UniProtKB-UniRule"/>
</dbReference>
<feature type="active site" evidence="9">
    <location>
        <position position="78"/>
    </location>
</feature>
<evidence type="ECO:0000256" key="3">
    <source>
        <dbReference type="ARBA" id="ARBA00022723"/>
    </source>
</evidence>
<dbReference type="PANTHER" id="PTHR43210:SF2">
    <property type="entry name" value="ATP-DEPENDENT DETHIOBIOTIN SYNTHETASE BIOD 2"/>
    <property type="match status" value="1"/>
</dbReference>
<dbReference type="AlphaFoldDB" id="A0A1P8WK97"/>
<comment type="catalytic activity">
    <reaction evidence="9">
        <text>(7R,8S)-7,8-diammoniononanoate + CO2 + ATP = (4R,5S)-dethiobiotin + ADP + phosphate + 3 H(+)</text>
        <dbReference type="Rhea" id="RHEA:15805"/>
        <dbReference type="ChEBI" id="CHEBI:15378"/>
        <dbReference type="ChEBI" id="CHEBI:16526"/>
        <dbReference type="ChEBI" id="CHEBI:30616"/>
        <dbReference type="ChEBI" id="CHEBI:43474"/>
        <dbReference type="ChEBI" id="CHEBI:149469"/>
        <dbReference type="ChEBI" id="CHEBI:149473"/>
        <dbReference type="ChEBI" id="CHEBI:456216"/>
        <dbReference type="EC" id="6.3.3.3"/>
    </reaction>
</comment>
<comment type="caution">
    <text evidence="9">Lacks conserved residue(s) required for the propagation of feature annotation.</text>
</comment>
<evidence type="ECO:0000313" key="11">
    <source>
        <dbReference type="Proteomes" id="UP000187735"/>
    </source>
</evidence>
<dbReference type="GO" id="GO:0005829">
    <property type="term" value="C:cytosol"/>
    <property type="evidence" value="ECO:0007669"/>
    <property type="project" value="TreeGrafter"/>
</dbReference>
<feature type="binding site" evidence="9">
    <location>
        <position position="95"/>
    </location>
    <ligand>
        <name>ATP</name>
        <dbReference type="ChEBI" id="CHEBI:30616"/>
    </ligand>
</feature>
<evidence type="ECO:0000256" key="8">
    <source>
        <dbReference type="ARBA" id="ARBA00047386"/>
    </source>
</evidence>
<comment type="subunit">
    <text evidence="9">Homodimer.</text>
</comment>
<dbReference type="InterPro" id="IPR004472">
    <property type="entry name" value="DTB_synth_BioD"/>
</dbReference>
<evidence type="ECO:0000256" key="7">
    <source>
        <dbReference type="ARBA" id="ARBA00022842"/>
    </source>
</evidence>